<dbReference type="Proteomes" id="UP000318141">
    <property type="component" value="Unassembled WGS sequence"/>
</dbReference>
<name>A0A562BN71_9BURK</name>
<reference evidence="3 4" key="1">
    <citation type="submission" date="2019-07" db="EMBL/GenBank/DDBJ databases">
        <title>Genome sequencing of lignin-degrading bacterial isolates.</title>
        <authorList>
            <person name="Gladden J."/>
        </authorList>
    </citation>
    <scope>NUCLEOTIDE SEQUENCE [LARGE SCALE GENOMIC DNA]</scope>
    <source>
        <strain evidence="3 4">J11</strain>
    </source>
</reference>
<accession>A0A562BN71</accession>
<comment type="caution">
    <text evidence="3">The sequence shown here is derived from an EMBL/GenBank/DDBJ whole genome shotgun (WGS) entry which is preliminary data.</text>
</comment>
<feature type="region of interest" description="Disordered" evidence="2">
    <location>
        <begin position="1"/>
        <end position="25"/>
    </location>
</feature>
<dbReference type="AlphaFoldDB" id="A0A562BN71"/>
<evidence type="ECO:0000256" key="1">
    <source>
        <dbReference type="NCBIfam" id="TIGR03369"/>
    </source>
</evidence>
<dbReference type="GO" id="GO:0035438">
    <property type="term" value="F:cyclic-di-GMP binding"/>
    <property type="evidence" value="ECO:0007669"/>
    <property type="project" value="InterPro"/>
</dbReference>
<evidence type="ECO:0000313" key="4">
    <source>
        <dbReference type="Proteomes" id="UP000318141"/>
    </source>
</evidence>
<dbReference type="Pfam" id="PF10995">
    <property type="entry name" value="CBP_BcsE"/>
    <property type="match status" value="1"/>
</dbReference>
<proteinExistence type="predicted"/>
<dbReference type="InterPro" id="IPR017745">
    <property type="entry name" value="BcsE"/>
</dbReference>
<dbReference type="EMBL" id="VLJN01000012">
    <property type="protein sequence ID" value="TWG86735.1"/>
    <property type="molecule type" value="Genomic_DNA"/>
</dbReference>
<gene>
    <name evidence="3" type="ORF">L602_000200001360</name>
</gene>
<organism evidence="3 4">
    <name type="scientific">Cupriavidus gilardii J11</name>
    <dbReference type="NCBI Taxonomy" id="936133"/>
    <lineage>
        <taxon>Bacteria</taxon>
        <taxon>Pseudomonadati</taxon>
        <taxon>Pseudomonadota</taxon>
        <taxon>Betaproteobacteria</taxon>
        <taxon>Burkholderiales</taxon>
        <taxon>Burkholderiaceae</taxon>
        <taxon>Cupriavidus</taxon>
    </lineage>
</organism>
<sequence length="595" mass="64144">MNQANRSVLSASDPSPPAMARTGRRGRLQARATLAIDGLPDALSTLAPGHAYAVYADPSPARETLFWQTAAAALRGPNTVLTARDATQAAATLRAHGMDIDVNGAVHGRANLCVLRPLPGRPGIEVLMEALRALADQCAARQSLIMVEAAEAFLDWDDDAALSRDGGRLAAWCAQHQLAVLLAITPPALPRERAPQIIARLHARFAGAAQLEQLHGQYTWEVAFWRDRDAVLASQSMPLRFSPLDQRLMVATHAQADAATPAGLLAPDEHRVIVCREAVAHERWIPDTWQLVDSNEAVVATAGSAVAATCIFHYAGNRDFETLAGQVHQLRRTCGSALKIVVREDQEAMRQHYELLLLNVGANLVIARRTSFARVQAMLESVQGQVFSRALPADYRTALSAVLTGSTVGYVPPAEFIDTVRAAVEQGQAIRLPHVLLRLPLLPEVAHVDALRACRLSRNGDICSADSDSVYVFFFACRLDDVDAVCRRVFTRPMDTLFLGELRCGDNDSIFAALDAFAADAAERELPDYRAWLATAAPEAGAMPAAAGNGPAVRDGAAPAVLPALVLEQLRAARTRRNAPRARPQPNPLPLKSRG</sequence>
<protein>
    <recommendedName>
        <fullName evidence="1">Cellulose biosynthesis protein BcsE</fullName>
    </recommendedName>
</protein>
<evidence type="ECO:0000313" key="3">
    <source>
        <dbReference type="EMBL" id="TWG86735.1"/>
    </source>
</evidence>
<evidence type="ECO:0000256" key="2">
    <source>
        <dbReference type="SAM" id="MobiDB-lite"/>
    </source>
</evidence>
<feature type="region of interest" description="Disordered" evidence="2">
    <location>
        <begin position="574"/>
        <end position="595"/>
    </location>
</feature>
<keyword evidence="4" id="KW-1185">Reference proteome</keyword>
<dbReference type="NCBIfam" id="TIGR03369">
    <property type="entry name" value="cellulose_bcsE"/>
    <property type="match status" value="1"/>
</dbReference>
<feature type="compositionally biased region" description="Polar residues" evidence="2">
    <location>
        <begin position="1"/>
        <end position="13"/>
    </location>
</feature>